<evidence type="ECO:0000259" key="2">
    <source>
        <dbReference type="Pfam" id="PF12776"/>
    </source>
</evidence>
<reference evidence="3" key="1">
    <citation type="journal article" date="2017" name="Nature">
        <title>The genome of Chenopodium quinoa.</title>
        <authorList>
            <person name="Jarvis D.E."/>
            <person name="Ho Y.S."/>
            <person name="Lightfoot D.J."/>
            <person name="Schmoeckel S.M."/>
            <person name="Li B."/>
            <person name="Borm T.J.A."/>
            <person name="Ohyanagi H."/>
            <person name="Mineta K."/>
            <person name="Michell C.T."/>
            <person name="Saber N."/>
            <person name="Kharbatia N.M."/>
            <person name="Rupper R.R."/>
            <person name="Sharp A.R."/>
            <person name="Dally N."/>
            <person name="Boughton B.A."/>
            <person name="Woo Y.H."/>
            <person name="Gao G."/>
            <person name="Schijlen E.G.W.M."/>
            <person name="Guo X."/>
            <person name="Momin A.A."/>
            <person name="Negrao S."/>
            <person name="Al-Babili S."/>
            <person name="Gehring C."/>
            <person name="Roessner U."/>
            <person name="Jung C."/>
            <person name="Murphy K."/>
            <person name="Arold S.T."/>
            <person name="Gojobori T."/>
            <person name="van der Linden C.G."/>
            <person name="van Loo E.N."/>
            <person name="Jellen E.N."/>
            <person name="Maughan P.J."/>
            <person name="Tester M."/>
        </authorList>
    </citation>
    <scope>NUCLEOTIDE SEQUENCE [LARGE SCALE GENOMIC DNA]</scope>
    <source>
        <strain evidence="3">cv. PI 614886</strain>
    </source>
</reference>
<evidence type="ECO:0000313" key="4">
    <source>
        <dbReference type="Proteomes" id="UP000596660"/>
    </source>
</evidence>
<sequence length="315" mass="35282">MDESSANASGGGRGRNKRFWTAKEDRVLVSALSDLAVDPHWRCDNGFRSGYMVRLEEVIGNVVPGCGLKASPHIDSRLKTLVAKFRAISQMLNTSGFVWDDERKMVSIERAVYDEYCKSHPSCKNLYGVSFPHFQELQNIYDKDYATGKPSEGYVEAINHLEKVAPSQVILDSSDDEGPRDSGTVNSPPSKKIKTEKTAKKRRKSDGAGSSNELASLQTFMKDMNVHLSTMANVMARTNEREKDTYEREKKLVQQSEQVLEELLSLNLEGVTPKQVFEVAEHLASKPHKLMIFSKCPDALKSSYVKSLIRENDDA</sequence>
<dbReference type="InterPro" id="IPR024752">
    <property type="entry name" value="Myb/SANT-like_dom"/>
</dbReference>
<evidence type="ECO:0000256" key="1">
    <source>
        <dbReference type="SAM" id="MobiDB-lite"/>
    </source>
</evidence>
<dbReference type="AlphaFoldDB" id="A0A803L2X2"/>
<dbReference type="KEGG" id="cqi:110732193"/>
<feature type="region of interest" description="Disordered" evidence="1">
    <location>
        <begin position="171"/>
        <end position="214"/>
    </location>
</feature>
<evidence type="ECO:0000313" key="3">
    <source>
        <dbReference type="EnsemblPlants" id="AUR62006211-RA:cds"/>
    </source>
</evidence>
<dbReference type="Gramene" id="AUR62006211-RA">
    <property type="protein sequence ID" value="AUR62006211-RA:cds"/>
    <property type="gene ID" value="AUR62006211"/>
</dbReference>
<dbReference type="OrthoDB" id="681295at2759"/>
<organism evidence="3 4">
    <name type="scientific">Chenopodium quinoa</name>
    <name type="common">Quinoa</name>
    <dbReference type="NCBI Taxonomy" id="63459"/>
    <lineage>
        <taxon>Eukaryota</taxon>
        <taxon>Viridiplantae</taxon>
        <taxon>Streptophyta</taxon>
        <taxon>Embryophyta</taxon>
        <taxon>Tracheophyta</taxon>
        <taxon>Spermatophyta</taxon>
        <taxon>Magnoliopsida</taxon>
        <taxon>eudicotyledons</taxon>
        <taxon>Gunneridae</taxon>
        <taxon>Pentapetalae</taxon>
        <taxon>Caryophyllales</taxon>
        <taxon>Chenopodiaceae</taxon>
        <taxon>Chenopodioideae</taxon>
        <taxon>Atripliceae</taxon>
        <taxon>Chenopodium</taxon>
    </lineage>
</organism>
<dbReference type="PANTHER" id="PTHR46250:SF15">
    <property type="entry name" value="OS01G0523800 PROTEIN"/>
    <property type="match status" value="1"/>
</dbReference>
<keyword evidence="4" id="KW-1185">Reference proteome</keyword>
<reference evidence="3" key="2">
    <citation type="submission" date="2021-03" db="UniProtKB">
        <authorList>
            <consortium name="EnsemblPlants"/>
        </authorList>
    </citation>
    <scope>IDENTIFICATION</scope>
</reference>
<name>A0A803L2X2_CHEQI</name>
<feature type="domain" description="Myb/SANT-like" evidence="2">
    <location>
        <begin position="20"/>
        <end position="116"/>
    </location>
</feature>
<accession>A0A803L2X2</accession>
<dbReference type="RefSeq" id="XP_021767809.1">
    <property type="nucleotide sequence ID" value="XM_021912117.1"/>
</dbReference>
<proteinExistence type="predicted"/>
<dbReference type="Pfam" id="PF12776">
    <property type="entry name" value="Myb_DNA-bind_3"/>
    <property type="match status" value="1"/>
</dbReference>
<dbReference type="Proteomes" id="UP000596660">
    <property type="component" value="Unplaced"/>
</dbReference>
<dbReference type="PANTHER" id="PTHR46250">
    <property type="entry name" value="MYB/SANT-LIKE DNA-BINDING DOMAIN PROTEIN-RELATED"/>
    <property type="match status" value="1"/>
</dbReference>
<protein>
    <recommendedName>
        <fullName evidence="2">Myb/SANT-like domain-containing protein</fullName>
    </recommendedName>
</protein>
<dbReference type="OMA" id="MSRAHER"/>
<dbReference type="EnsemblPlants" id="AUR62006211-RA">
    <property type="protein sequence ID" value="AUR62006211-RA:cds"/>
    <property type="gene ID" value="AUR62006211"/>
</dbReference>
<gene>
    <name evidence="3" type="primary">LOC110732193</name>
</gene>
<dbReference type="GeneID" id="110732193"/>